<keyword evidence="3" id="KW-1003">Cell membrane</keyword>
<reference evidence="9 10" key="3">
    <citation type="submission" date="2020-08" db="EMBL/GenBank/DDBJ databases">
        <title>Sequencing the genomes of 1000 actinobacteria strains.</title>
        <authorList>
            <person name="Klenk H.-P."/>
        </authorList>
    </citation>
    <scope>NUCLEOTIDE SEQUENCE [LARGE SCALE GENOMIC DNA]</scope>
    <source>
        <strain evidence="9 10">DSM 44772</strain>
    </source>
</reference>
<reference evidence="8" key="1">
    <citation type="journal article" date="2014" name="Int. J. Syst. Evol. Microbiol.">
        <title>Complete genome of a new Firmicutes species belonging to the dominant human colonic microbiota ('Ruminococcus bicirculans') reveals two chromosomes and a selective capacity to utilize plant glucans.</title>
        <authorList>
            <consortium name="NISC Comparative Sequencing Program"/>
            <person name="Wegmann U."/>
            <person name="Louis P."/>
            <person name="Goesmann A."/>
            <person name="Henrissat B."/>
            <person name="Duncan S.H."/>
            <person name="Flint H.J."/>
        </authorList>
    </citation>
    <scope>NUCLEOTIDE SEQUENCE</scope>
    <source>
        <strain evidence="8">JCM 10667</strain>
    </source>
</reference>
<comment type="similarity">
    <text evidence="2">Belongs to the CPA3 antiporters (TC 2.A.63) subunit E family.</text>
</comment>
<evidence type="ECO:0000256" key="1">
    <source>
        <dbReference type="ARBA" id="ARBA00004651"/>
    </source>
</evidence>
<feature type="transmembrane region" description="Helical" evidence="7">
    <location>
        <begin position="35"/>
        <end position="52"/>
    </location>
</feature>
<evidence type="ECO:0000313" key="10">
    <source>
        <dbReference type="Proteomes" id="UP000549343"/>
    </source>
</evidence>
<feature type="transmembrane region" description="Helical" evidence="7">
    <location>
        <begin position="64"/>
        <end position="88"/>
    </location>
</feature>
<keyword evidence="4 7" id="KW-0812">Transmembrane</keyword>
<feature type="transmembrane region" description="Helical" evidence="7">
    <location>
        <begin position="12"/>
        <end position="29"/>
    </location>
</feature>
<dbReference type="InterPro" id="IPR002758">
    <property type="entry name" value="Cation_antiport_E"/>
</dbReference>
<keyword evidence="11" id="KW-1185">Reference proteome</keyword>
<reference evidence="11" key="2">
    <citation type="journal article" date="2019" name="Int. J. Syst. Evol. Microbiol.">
        <title>The Global Catalogue of Microorganisms (GCM) 10K type strain sequencing project: providing services to taxonomists for standard genome sequencing and annotation.</title>
        <authorList>
            <consortium name="The Broad Institute Genomics Platform"/>
            <consortium name="The Broad Institute Genome Sequencing Center for Infectious Disease"/>
            <person name="Wu L."/>
            <person name="Ma J."/>
        </authorList>
    </citation>
    <scope>NUCLEOTIDE SEQUENCE [LARGE SCALE GENOMIC DNA]</scope>
    <source>
        <strain evidence="11">JCM 10667</strain>
    </source>
</reference>
<sequence>MNRNARRAASRVLMGVWLLGIWLLLWGRIDALTVAGGAVVVAGAYAASRLPAVPLVRRIRPLRVAAVIAEFAWDLLVSSVVIGWHALYRPRQVRSGIIDVDMRSRSELILLGVTTSISLRPGTILIDLDPDRTVLRIHAMPVRSRAEADSRRAGVATTEERLMRAFVTWEDAPPEEDDR</sequence>
<dbReference type="PANTHER" id="PTHR34584:SF1">
    <property type="entry name" value="NA(+)_H(+) ANTIPORTER SUBUNIT E1"/>
    <property type="match status" value="1"/>
</dbReference>
<name>A0A7W7IH36_9ACTN</name>
<comment type="caution">
    <text evidence="9">The sequence shown here is derived from an EMBL/GenBank/DDBJ whole genome shotgun (WGS) entry which is preliminary data.</text>
</comment>
<gene>
    <name evidence="9" type="ORF">F4557_005031</name>
    <name evidence="8" type="ORF">GCM10009546_62790</name>
</gene>
<reference evidence="8" key="4">
    <citation type="submission" date="2023-12" db="EMBL/GenBank/DDBJ databases">
        <authorList>
            <person name="Sun Q."/>
            <person name="Inoue M."/>
        </authorList>
    </citation>
    <scope>NUCLEOTIDE SEQUENCE</scope>
    <source>
        <strain evidence="8">JCM 10667</strain>
    </source>
</reference>
<evidence type="ECO:0000313" key="9">
    <source>
        <dbReference type="EMBL" id="MBB4776613.1"/>
    </source>
</evidence>
<evidence type="ECO:0000256" key="7">
    <source>
        <dbReference type="SAM" id="Phobius"/>
    </source>
</evidence>
<dbReference type="EMBL" id="BAAAHD010000073">
    <property type="protein sequence ID" value="GAA0591888.1"/>
    <property type="molecule type" value="Genomic_DNA"/>
</dbReference>
<dbReference type="GO" id="GO:0005886">
    <property type="term" value="C:plasma membrane"/>
    <property type="evidence" value="ECO:0007669"/>
    <property type="project" value="UniProtKB-SubCell"/>
</dbReference>
<organism evidence="9 10">
    <name type="scientific">Actinomadura livida</name>
    <dbReference type="NCBI Taxonomy" id="79909"/>
    <lineage>
        <taxon>Bacteria</taxon>
        <taxon>Bacillati</taxon>
        <taxon>Actinomycetota</taxon>
        <taxon>Actinomycetes</taxon>
        <taxon>Streptosporangiales</taxon>
        <taxon>Thermomonosporaceae</taxon>
        <taxon>Actinomadura</taxon>
    </lineage>
</organism>
<dbReference type="GO" id="GO:0008324">
    <property type="term" value="F:monoatomic cation transmembrane transporter activity"/>
    <property type="evidence" value="ECO:0007669"/>
    <property type="project" value="InterPro"/>
</dbReference>
<dbReference type="Proteomes" id="UP001501427">
    <property type="component" value="Unassembled WGS sequence"/>
</dbReference>
<comment type="subcellular location">
    <subcellularLocation>
        <location evidence="1">Cell membrane</location>
        <topology evidence="1">Multi-pass membrane protein</topology>
    </subcellularLocation>
</comment>
<dbReference type="EMBL" id="JACHMV010000001">
    <property type="protein sequence ID" value="MBB4776613.1"/>
    <property type="molecule type" value="Genomic_DNA"/>
</dbReference>
<dbReference type="RefSeq" id="WP_184886610.1">
    <property type="nucleotide sequence ID" value="NZ_BAAAHD010000073.1"/>
</dbReference>
<evidence type="ECO:0000256" key="4">
    <source>
        <dbReference type="ARBA" id="ARBA00022692"/>
    </source>
</evidence>
<evidence type="ECO:0000256" key="5">
    <source>
        <dbReference type="ARBA" id="ARBA00022989"/>
    </source>
</evidence>
<dbReference type="Proteomes" id="UP000549343">
    <property type="component" value="Unassembled WGS sequence"/>
</dbReference>
<accession>A0A7W7IH36</accession>
<dbReference type="Pfam" id="PF01899">
    <property type="entry name" value="MNHE"/>
    <property type="match status" value="1"/>
</dbReference>
<evidence type="ECO:0000256" key="3">
    <source>
        <dbReference type="ARBA" id="ARBA00022475"/>
    </source>
</evidence>
<proteinExistence type="inferred from homology"/>
<evidence type="ECO:0000256" key="6">
    <source>
        <dbReference type="ARBA" id="ARBA00023136"/>
    </source>
</evidence>
<protein>
    <submittedName>
        <fullName evidence="9">Multicomponent Na+:H+ antiporter subunit E</fullName>
    </submittedName>
    <submittedName>
        <fullName evidence="8">Na+/H+ antiporter subunit E</fullName>
    </submittedName>
</protein>
<keyword evidence="6 7" id="KW-0472">Membrane</keyword>
<evidence type="ECO:0000313" key="8">
    <source>
        <dbReference type="EMBL" id="GAA0591888.1"/>
    </source>
</evidence>
<dbReference type="AlphaFoldDB" id="A0A7W7IH36"/>
<evidence type="ECO:0000313" key="11">
    <source>
        <dbReference type="Proteomes" id="UP001501427"/>
    </source>
</evidence>
<evidence type="ECO:0000256" key="2">
    <source>
        <dbReference type="ARBA" id="ARBA00006228"/>
    </source>
</evidence>
<dbReference type="PANTHER" id="PTHR34584">
    <property type="entry name" value="NA(+)/H(+) ANTIPORTER SUBUNIT E1"/>
    <property type="match status" value="1"/>
</dbReference>
<keyword evidence="5 7" id="KW-1133">Transmembrane helix</keyword>